<gene>
    <name evidence="2" type="ORF">R3W88_019355</name>
</gene>
<dbReference type="AlphaFoldDB" id="A0AAV9KJX1"/>
<accession>A0AAV9KJX1</accession>
<protein>
    <recommendedName>
        <fullName evidence="4">Polyprotein protein</fullName>
    </recommendedName>
</protein>
<organism evidence="2 3">
    <name type="scientific">Solanum pinnatisectum</name>
    <name type="common">tansyleaf nightshade</name>
    <dbReference type="NCBI Taxonomy" id="50273"/>
    <lineage>
        <taxon>Eukaryota</taxon>
        <taxon>Viridiplantae</taxon>
        <taxon>Streptophyta</taxon>
        <taxon>Embryophyta</taxon>
        <taxon>Tracheophyta</taxon>
        <taxon>Spermatophyta</taxon>
        <taxon>Magnoliopsida</taxon>
        <taxon>eudicotyledons</taxon>
        <taxon>Gunneridae</taxon>
        <taxon>Pentapetalae</taxon>
        <taxon>asterids</taxon>
        <taxon>lamiids</taxon>
        <taxon>Solanales</taxon>
        <taxon>Solanaceae</taxon>
        <taxon>Solanoideae</taxon>
        <taxon>Solaneae</taxon>
        <taxon>Solanum</taxon>
    </lineage>
</organism>
<name>A0AAV9KJX1_9SOLN</name>
<dbReference type="Proteomes" id="UP001311915">
    <property type="component" value="Unassembled WGS sequence"/>
</dbReference>
<reference evidence="2 3" key="1">
    <citation type="submission" date="2023-10" db="EMBL/GenBank/DDBJ databases">
        <title>Genome-Wide Identification Analysis in wild type Solanum Pinnatisectum Reveals Some Genes Defensing Phytophthora Infestans.</title>
        <authorList>
            <person name="Sun C."/>
        </authorList>
    </citation>
    <scope>NUCLEOTIDE SEQUENCE [LARGE SCALE GENOMIC DNA]</scope>
    <source>
        <strain evidence="2">LQN</strain>
        <tissue evidence="2">Leaf</tissue>
    </source>
</reference>
<dbReference type="EMBL" id="JAWPEI010000010">
    <property type="protein sequence ID" value="KAK4713448.1"/>
    <property type="molecule type" value="Genomic_DNA"/>
</dbReference>
<feature type="region of interest" description="Disordered" evidence="1">
    <location>
        <begin position="80"/>
        <end position="106"/>
    </location>
</feature>
<keyword evidence="3" id="KW-1185">Reference proteome</keyword>
<evidence type="ECO:0000313" key="3">
    <source>
        <dbReference type="Proteomes" id="UP001311915"/>
    </source>
</evidence>
<evidence type="ECO:0000256" key="1">
    <source>
        <dbReference type="SAM" id="MobiDB-lite"/>
    </source>
</evidence>
<proteinExistence type="predicted"/>
<sequence length="162" mass="17423">MGYLAESTDVRASRVEVAVSGMIERAIVAALDPIRDKLREHRERITAHGLVLDALIVRVEACEIEFPALSEIPLATTTGDAAMADDNAKSDAPETDEEELGTRDASVYNNLEDLEGAMVQIAREDSIRDISMVGSSGANDGAEPVNDSKIERVPQMQSSPQA</sequence>
<evidence type="ECO:0000313" key="2">
    <source>
        <dbReference type="EMBL" id="KAK4713448.1"/>
    </source>
</evidence>
<evidence type="ECO:0008006" key="4">
    <source>
        <dbReference type="Google" id="ProtNLM"/>
    </source>
</evidence>
<feature type="region of interest" description="Disordered" evidence="1">
    <location>
        <begin position="132"/>
        <end position="162"/>
    </location>
</feature>
<comment type="caution">
    <text evidence="2">The sequence shown here is derived from an EMBL/GenBank/DDBJ whole genome shotgun (WGS) entry which is preliminary data.</text>
</comment>